<comment type="caution">
    <text evidence="2">The sequence shown here is derived from an EMBL/GenBank/DDBJ whole genome shotgun (WGS) entry which is preliminary data.</text>
</comment>
<dbReference type="RefSeq" id="WP_209986204.1">
    <property type="nucleotide sequence ID" value="NZ_JAGINO010000018.1"/>
</dbReference>
<proteinExistence type="predicted"/>
<gene>
    <name evidence="2" type="ORF">QO018_004400</name>
</gene>
<protein>
    <submittedName>
        <fullName evidence="2">Uncharacterized protein</fullName>
    </submittedName>
</protein>
<keyword evidence="3" id="KW-1185">Reference proteome</keyword>
<feature type="region of interest" description="Disordered" evidence="1">
    <location>
        <begin position="71"/>
        <end position="115"/>
    </location>
</feature>
<sequence>MNWNGAEFRRLAVSITAPLAVMLWNAGPAAGETVTGSMAAPQTAALPNAAMPAGAPRAVDPEKDTVALDTRQGGTAAQGRAASPAGGMVRVGQGLRPDGTEIAPSEVPHPWLIRQ</sequence>
<dbReference type="Proteomes" id="UP001244552">
    <property type="component" value="Unassembled WGS sequence"/>
</dbReference>
<organism evidence="2 3">
    <name type="scientific">Azospirillum picis</name>
    <dbReference type="NCBI Taxonomy" id="488438"/>
    <lineage>
        <taxon>Bacteria</taxon>
        <taxon>Pseudomonadati</taxon>
        <taxon>Pseudomonadota</taxon>
        <taxon>Alphaproteobacteria</taxon>
        <taxon>Rhodospirillales</taxon>
        <taxon>Azospirillaceae</taxon>
        <taxon>Azospirillum</taxon>
    </lineage>
</organism>
<accession>A0ABU0MQP7</accession>
<name>A0ABU0MQP7_9PROT</name>
<evidence type="ECO:0000313" key="2">
    <source>
        <dbReference type="EMBL" id="MDQ0535518.1"/>
    </source>
</evidence>
<evidence type="ECO:0000313" key="3">
    <source>
        <dbReference type="Proteomes" id="UP001244552"/>
    </source>
</evidence>
<evidence type="ECO:0000256" key="1">
    <source>
        <dbReference type="SAM" id="MobiDB-lite"/>
    </source>
</evidence>
<dbReference type="EMBL" id="JAUSVU010000018">
    <property type="protein sequence ID" value="MDQ0535518.1"/>
    <property type="molecule type" value="Genomic_DNA"/>
</dbReference>
<reference evidence="2 3" key="1">
    <citation type="submission" date="2023-07" db="EMBL/GenBank/DDBJ databases">
        <title>Genomic Encyclopedia of Type Strains, Phase IV (KMG-IV): sequencing the most valuable type-strain genomes for metagenomic binning, comparative biology and taxonomic classification.</title>
        <authorList>
            <person name="Goeker M."/>
        </authorList>
    </citation>
    <scope>NUCLEOTIDE SEQUENCE [LARGE SCALE GENOMIC DNA]</scope>
    <source>
        <strain evidence="2 3">DSM 19922</strain>
    </source>
</reference>
<feature type="compositionally biased region" description="Low complexity" evidence="1">
    <location>
        <begin position="71"/>
        <end position="82"/>
    </location>
</feature>